<evidence type="ECO:0000256" key="1">
    <source>
        <dbReference type="SAM" id="Phobius"/>
    </source>
</evidence>
<dbReference type="GeneID" id="74944643"/>
<dbReference type="RefSeq" id="WP_260593277.1">
    <property type="nucleotide sequence ID" value="NZ_CP104003.1"/>
</dbReference>
<dbReference type="Proteomes" id="UP001057580">
    <property type="component" value="Chromosome"/>
</dbReference>
<feature type="domain" description="DUF8159" evidence="2">
    <location>
        <begin position="132"/>
        <end position="227"/>
    </location>
</feature>
<dbReference type="InterPro" id="IPR058473">
    <property type="entry name" value="DUF8159"/>
</dbReference>
<organism evidence="3 4">
    <name type="scientific">Salinirubellus salinus</name>
    <dbReference type="NCBI Taxonomy" id="1364945"/>
    <lineage>
        <taxon>Archaea</taxon>
        <taxon>Methanobacteriati</taxon>
        <taxon>Methanobacteriota</taxon>
        <taxon>Stenosarchaea group</taxon>
        <taxon>Halobacteria</taxon>
        <taxon>Halobacteriales</taxon>
        <taxon>Natronomonadaceae</taxon>
        <taxon>Salinirubellus</taxon>
    </lineage>
</organism>
<evidence type="ECO:0000313" key="3">
    <source>
        <dbReference type="EMBL" id="UWM54276.1"/>
    </source>
</evidence>
<keyword evidence="1" id="KW-0472">Membrane</keyword>
<keyword evidence="4" id="KW-1185">Reference proteome</keyword>
<keyword evidence="1" id="KW-0812">Transmembrane</keyword>
<dbReference type="Pfam" id="PF26490">
    <property type="entry name" value="DUF8159"/>
    <property type="match status" value="1"/>
</dbReference>
<proteinExistence type="predicted"/>
<protein>
    <submittedName>
        <fullName evidence="3">Zinc ribbon-containing protein</fullName>
    </submittedName>
</protein>
<dbReference type="KEGG" id="ssai:N0B31_19435"/>
<accession>A0A9E7R1Z5</accession>
<dbReference type="AlphaFoldDB" id="A0A9E7R1Z5"/>
<gene>
    <name evidence="3" type="ORF">N0B31_19435</name>
</gene>
<name>A0A9E7R1Z5_9EURY</name>
<evidence type="ECO:0000259" key="2">
    <source>
        <dbReference type="Pfam" id="PF26490"/>
    </source>
</evidence>
<reference evidence="3" key="1">
    <citation type="submission" date="2022-09" db="EMBL/GenBank/DDBJ databases">
        <title>Diverse halophilic archaea isolated from saline environments.</title>
        <authorList>
            <person name="Cui H.-L."/>
        </authorList>
    </citation>
    <scope>NUCLEOTIDE SEQUENCE</scope>
    <source>
        <strain evidence="3">ZS-35-S2</strain>
    </source>
</reference>
<evidence type="ECO:0000313" key="4">
    <source>
        <dbReference type="Proteomes" id="UP001057580"/>
    </source>
</evidence>
<dbReference type="EMBL" id="CP104003">
    <property type="protein sequence ID" value="UWM54276.1"/>
    <property type="molecule type" value="Genomic_DNA"/>
</dbReference>
<feature type="transmembrane region" description="Helical" evidence="1">
    <location>
        <begin position="75"/>
        <end position="102"/>
    </location>
</feature>
<sequence length="230" mass="23948">MSESSGAGSGEVTGPGEVGTKFSEWRCTECGHGHPKNNPPCDRCGNMQFELVETDPDEFAPGSGASYLDILRENAALAVVAFLVVSVAALAVLANAGVFVLADPFGLGFRYGAVEAVQPDGDGTLTAGEFAGLVAEDHDVQGVSWSGRTLELRYATSADSGGALGAELGDIAVTYAEYVEQGGDAARLQITAVREDGRGARVVVERSLAQRFVDGELTREQYVSRALGGE</sequence>
<keyword evidence="1" id="KW-1133">Transmembrane helix</keyword>